<evidence type="ECO:0000256" key="3">
    <source>
        <dbReference type="ARBA" id="ARBA00022692"/>
    </source>
</evidence>
<feature type="transmembrane region" description="Helical" evidence="8">
    <location>
        <begin position="495"/>
        <end position="521"/>
    </location>
</feature>
<feature type="transmembrane region" description="Helical" evidence="8">
    <location>
        <begin position="138"/>
        <end position="157"/>
    </location>
</feature>
<dbReference type="AlphaFoldDB" id="A0AAF0E5T1"/>
<keyword evidence="10" id="KW-1185">Reference proteome</keyword>
<feature type="transmembrane region" description="Helical" evidence="8">
    <location>
        <begin position="605"/>
        <end position="625"/>
    </location>
</feature>
<feature type="region of interest" description="Disordered" evidence="7">
    <location>
        <begin position="547"/>
        <end position="566"/>
    </location>
</feature>
<dbReference type="Proteomes" id="UP001214603">
    <property type="component" value="Chromosome 6"/>
</dbReference>
<dbReference type="InterPro" id="IPR038377">
    <property type="entry name" value="Na/Glc_symporter_sf"/>
</dbReference>
<gene>
    <name evidence="9" type="ORF">MOBT1_002776</name>
</gene>
<proteinExistence type="inferred from homology"/>
<dbReference type="Pfam" id="PF00474">
    <property type="entry name" value="SSF"/>
    <property type="match status" value="1"/>
</dbReference>
<protein>
    <recommendedName>
        <fullName evidence="11">Urea active transporter</fullName>
    </recommendedName>
</protein>
<evidence type="ECO:0000256" key="2">
    <source>
        <dbReference type="ARBA" id="ARBA00006434"/>
    </source>
</evidence>
<comment type="similarity">
    <text evidence="2 6">Belongs to the sodium:solute symporter (SSF) (TC 2.A.21) family.</text>
</comment>
<dbReference type="PANTHER" id="PTHR46154">
    <property type="match status" value="1"/>
</dbReference>
<keyword evidence="4 8" id="KW-1133">Transmembrane helix</keyword>
<evidence type="ECO:0000313" key="9">
    <source>
        <dbReference type="EMBL" id="WFD04077.1"/>
    </source>
</evidence>
<feature type="transmembrane region" description="Helical" evidence="8">
    <location>
        <begin position="431"/>
        <end position="452"/>
    </location>
</feature>
<evidence type="ECO:0000256" key="4">
    <source>
        <dbReference type="ARBA" id="ARBA00022989"/>
    </source>
</evidence>
<dbReference type="InterPro" id="IPR031155">
    <property type="entry name" value="DUR"/>
</dbReference>
<feature type="transmembrane region" description="Helical" evidence="8">
    <location>
        <begin position="92"/>
        <end position="112"/>
    </location>
</feature>
<feature type="transmembrane region" description="Helical" evidence="8">
    <location>
        <begin position="403"/>
        <end position="425"/>
    </location>
</feature>
<evidence type="ECO:0000256" key="5">
    <source>
        <dbReference type="ARBA" id="ARBA00023136"/>
    </source>
</evidence>
<name>A0AAF0E5T1_9BASI</name>
<dbReference type="InterPro" id="IPR001734">
    <property type="entry name" value="Na/solute_symporter"/>
</dbReference>
<feature type="transmembrane region" description="Helical" evidence="8">
    <location>
        <begin position="299"/>
        <end position="319"/>
    </location>
</feature>
<keyword evidence="5 8" id="KW-0472">Membrane</keyword>
<accession>A0AAF0E5T1</accession>
<feature type="compositionally biased region" description="Basic and acidic residues" evidence="7">
    <location>
        <begin position="547"/>
        <end position="556"/>
    </location>
</feature>
<dbReference type="CDD" id="cd11476">
    <property type="entry name" value="SLC5sbd_DUR3"/>
    <property type="match status" value="1"/>
</dbReference>
<comment type="subcellular location">
    <subcellularLocation>
        <location evidence="1">Membrane</location>
        <topology evidence="1">Multi-pass membrane protein</topology>
    </subcellularLocation>
</comment>
<evidence type="ECO:0008006" key="11">
    <source>
        <dbReference type="Google" id="ProtNLM"/>
    </source>
</evidence>
<feature type="transmembrane region" description="Helical" evidence="8">
    <location>
        <begin position="459"/>
        <end position="483"/>
    </location>
</feature>
<feature type="transmembrane region" description="Helical" evidence="8">
    <location>
        <begin position="199"/>
        <end position="222"/>
    </location>
</feature>
<dbReference type="PROSITE" id="PS50283">
    <property type="entry name" value="NA_SOLUT_SYMP_3"/>
    <property type="match status" value="1"/>
</dbReference>
<evidence type="ECO:0000256" key="7">
    <source>
        <dbReference type="SAM" id="MobiDB-lite"/>
    </source>
</evidence>
<dbReference type="EMBL" id="CP119939">
    <property type="protein sequence ID" value="WFD04077.1"/>
    <property type="molecule type" value="Genomic_DNA"/>
</dbReference>
<dbReference type="Gene3D" id="1.20.1730.10">
    <property type="entry name" value="Sodium/glucose cotransporter"/>
    <property type="match status" value="1"/>
</dbReference>
<dbReference type="GO" id="GO:0015204">
    <property type="term" value="F:urea transmembrane transporter activity"/>
    <property type="evidence" value="ECO:0007669"/>
    <property type="project" value="InterPro"/>
</dbReference>
<organism evidence="9 10">
    <name type="scientific">Malassezia obtusa</name>
    <dbReference type="NCBI Taxonomy" id="76774"/>
    <lineage>
        <taxon>Eukaryota</taxon>
        <taxon>Fungi</taxon>
        <taxon>Dikarya</taxon>
        <taxon>Basidiomycota</taxon>
        <taxon>Ustilaginomycotina</taxon>
        <taxon>Malasseziomycetes</taxon>
        <taxon>Malasseziales</taxon>
        <taxon>Malasseziaceae</taxon>
        <taxon>Malassezia</taxon>
    </lineage>
</organism>
<feature type="transmembrane region" description="Helical" evidence="8">
    <location>
        <begin position="15"/>
        <end position="38"/>
    </location>
</feature>
<evidence type="ECO:0000256" key="8">
    <source>
        <dbReference type="SAM" id="Phobius"/>
    </source>
</evidence>
<feature type="transmembrane region" description="Helical" evidence="8">
    <location>
        <begin position="340"/>
        <end position="367"/>
    </location>
</feature>
<keyword evidence="3 8" id="KW-0812">Transmembrane</keyword>
<dbReference type="PANTHER" id="PTHR46154:SF1">
    <property type="entry name" value="ACTIVE TRANSPORTER, PUTATIVE (AFU_ORTHOLOGUE AFUA_1G17570)-RELATED"/>
    <property type="match status" value="1"/>
</dbReference>
<sequence>MASSDTIVPPLSQGWGYGVILGIGIAFAVAMMGITHLLRKYGHEDNSSFETYTTAGRSVGVGLTATAVISSWAWSTALLSSGVVTYSYGVGGAYWFGAGCVVQICVFSLIAIQSKLKTPHAHTALEVVKVRYGPVAHAVYMVLCLINNLIAVVNMLLGASASISTLTGMHVVASIFLLPLGVCLYTVSGGLRATFVTDWAHTVALFLIVLYLSLKVLSSPLIGSLHDLYRTLQHVAQHTPVAGNWRGSYLTMTSPSAVEFGILHTLGNFGLVIMDSSYWQKAYSADHAAAVPGYLTGGVLYFGLPWCLGTVSGVAALALQSHPQWPAFGRALSETEQNAGLILPYAALTVAGSAGAVAVVIVVFMAVTSTMSAELIAVSSIVSSDIYHTYIKPHATGHEVMRVSHAACVAFALVGCAVSVGVYYAGVSLNWTLYFLGVITCPGMVTLPLTVLWSRQSKLAAILSPLLGLAGGLATWIATAWHYGKGVISVETTGLLMPCLWGTVASAGIPIVSTVLLSVLVPSKPFSWKTFQDIRLVDDAATDSERSWDGLDEKASDTSPSSFEFSHDADLEHPSAANTSGTETADAEEPWFTPEQVRHMKRSSLFAALAGLFAFLVMWIIWPFSMYGTRFEFDPKFFAGWIVVSVIWVFVGLFVILVLPPLDGRRQILTIVRGILGRTSSKGGVRR</sequence>
<evidence type="ECO:0000256" key="6">
    <source>
        <dbReference type="RuleBase" id="RU362091"/>
    </source>
</evidence>
<feature type="transmembrane region" description="Helical" evidence="8">
    <location>
        <begin position="169"/>
        <end position="187"/>
    </location>
</feature>
<feature type="transmembrane region" description="Helical" evidence="8">
    <location>
        <begin position="59"/>
        <end position="80"/>
    </location>
</feature>
<dbReference type="GO" id="GO:0005886">
    <property type="term" value="C:plasma membrane"/>
    <property type="evidence" value="ECO:0007669"/>
    <property type="project" value="TreeGrafter"/>
</dbReference>
<reference evidence="9" key="1">
    <citation type="submission" date="2023-03" db="EMBL/GenBank/DDBJ databases">
        <title>Mating type loci evolution in Malassezia.</title>
        <authorList>
            <person name="Coelho M.A."/>
        </authorList>
    </citation>
    <scope>NUCLEOTIDE SEQUENCE</scope>
    <source>
        <strain evidence="9">CBS 7876</strain>
    </source>
</reference>
<evidence type="ECO:0000256" key="1">
    <source>
        <dbReference type="ARBA" id="ARBA00004141"/>
    </source>
</evidence>
<feature type="transmembrane region" description="Helical" evidence="8">
    <location>
        <begin position="637"/>
        <end position="659"/>
    </location>
</feature>
<evidence type="ECO:0000313" key="10">
    <source>
        <dbReference type="Proteomes" id="UP001214603"/>
    </source>
</evidence>